<comment type="caution">
    <text evidence="4">The sequence shown here is derived from an EMBL/GenBank/DDBJ whole genome shotgun (WGS) entry which is preliminary data.</text>
</comment>
<name>A0A2N7KDT9_9VIBR</name>
<dbReference type="OrthoDB" id="5899850at2"/>
<dbReference type="Pfam" id="PF00072">
    <property type="entry name" value="Response_reg"/>
    <property type="match status" value="1"/>
</dbReference>
<evidence type="ECO:0000259" key="3">
    <source>
        <dbReference type="PROSITE" id="PS50110"/>
    </source>
</evidence>
<dbReference type="Proteomes" id="UP000235406">
    <property type="component" value="Unassembled WGS sequence"/>
</dbReference>
<feature type="domain" description="Response regulatory" evidence="3">
    <location>
        <begin position="2"/>
        <end position="113"/>
    </location>
</feature>
<dbReference type="PANTHER" id="PTHR44591">
    <property type="entry name" value="STRESS RESPONSE REGULATOR PROTEIN 1"/>
    <property type="match status" value="1"/>
</dbReference>
<dbReference type="InterPro" id="IPR011006">
    <property type="entry name" value="CheY-like_superfamily"/>
</dbReference>
<organism evidence="4 5">
    <name type="scientific">Vibrio lentus</name>
    <dbReference type="NCBI Taxonomy" id="136468"/>
    <lineage>
        <taxon>Bacteria</taxon>
        <taxon>Pseudomonadati</taxon>
        <taxon>Pseudomonadota</taxon>
        <taxon>Gammaproteobacteria</taxon>
        <taxon>Vibrionales</taxon>
        <taxon>Vibrionaceae</taxon>
        <taxon>Vibrio</taxon>
    </lineage>
</organism>
<dbReference type="EMBL" id="MCZK01000070">
    <property type="protein sequence ID" value="PMM73835.1"/>
    <property type="molecule type" value="Genomic_DNA"/>
</dbReference>
<dbReference type="SUPFAM" id="SSF52172">
    <property type="entry name" value="CheY-like"/>
    <property type="match status" value="1"/>
</dbReference>
<evidence type="ECO:0000256" key="2">
    <source>
        <dbReference type="PROSITE-ProRule" id="PRU00169"/>
    </source>
</evidence>
<evidence type="ECO:0000256" key="1">
    <source>
        <dbReference type="ARBA" id="ARBA00022553"/>
    </source>
</evidence>
<dbReference type="SMART" id="SM00448">
    <property type="entry name" value="REC"/>
    <property type="match status" value="1"/>
</dbReference>
<dbReference type="InterPro" id="IPR036641">
    <property type="entry name" value="HPT_dom_sf"/>
</dbReference>
<accession>A0A2N7KDT9</accession>
<dbReference type="Gene3D" id="1.20.120.160">
    <property type="entry name" value="HPT domain"/>
    <property type="match status" value="1"/>
</dbReference>
<sequence length="185" mass="20655">MKALIVDDNPINNLILEDILLQLDIDVVASSSIWHAIATYNSDDFDLVITDLVLPNEDGYDLAMHVHSNSKGKVPILSSSINRVEAEFSGIFYDSIFKPFCRKTIFDTLTPIIITYSRSEPIIPHKNISTTNKYTQELIMSANTDLLEIQSSIQVKDFSRAIKTLHRLKGALLTLNSDPNSGFVA</sequence>
<keyword evidence="1 2" id="KW-0597">Phosphoprotein</keyword>
<dbReference type="GO" id="GO:0000160">
    <property type="term" value="P:phosphorelay signal transduction system"/>
    <property type="evidence" value="ECO:0007669"/>
    <property type="project" value="InterPro"/>
</dbReference>
<evidence type="ECO:0000313" key="5">
    <source>
        <dbReference type="Proteomes" id="UP000235406"/>
    </source>
</evidence>
<reference evidence="5" key="1">
    <citation type="submission" date="2016-07" db="EMBL/GenBank/DDBJ databases">
        <title>Nontailed viruses are major unrecognized killers of bacteria in the ocean.</title>
        <authorList>
            <person name="Kauffman K."/>
            <person name="Hussain F."/>
            <person name="Yang J."/>
            <person name="Arevalo P."/>
            <person name="Brown J."/>
            <person name="Cutler M."/>
            <person name="Kelly L."/>
            <person name="Polz M.F."/>
        </authorList>
    </citation>
    <scope>NUCLEOTIDE SEQUENCE [LARGE SCALE GENOMIC DNA]</scope>
    <source>
        <strain evidence="5">10N.261.46.F8</strain>
    </source>
</reference>
<dbReference type="PROSITE" id="PS50110">
    <property type="entry name" value="RESPONSE_REGULATORY"/>
    <property type="match status" value="1"/>
</dbReference>
<proteinExistence type="predicted"/>
<dbReference type="AlphaFoldDB" id="A0A2N7KDT9"/>
<evidence type="ECO:0000313" key="4">
    <source>
        <dbReference type="EMBL" id="PMM73835.1"/>
    </source>
</evidence>
<dbReference type="InterPro" id="IPR001789">
    <property type="entry name" value="Sig_transdc_resp-reg_receiver"/>
</dbReference>
<dbReference type="InterPro" id="IPR050595">
    <property type="entry name" value="Bact_response_regulator"/>
</dbReference>
<gene>
    <name evidence="4" type="ORF">BCT49_24620</name>
</gene>
<protein>
    <recommendedName>
        <fullName evidence="3">Response regulatory domain-containing protein</fullName>
    </recommendedName>
</protein>
<dbReference type="PANTHER" id="PTHR44591:SF3">
    <property type="entry name" value="RESPONSE REGULATORY DOMAIN-CONTAINING PROTEIN"/>
    <property type="match status" value="1"/>
</dbReference>
<dbReference type="RefSeq" id="WP_102434438.1">
    <property type="nucleotide sequence ID" value="NZ_CAWNVI010000070.1"/>
</dbReference>
<feature type="modified residue" description="4-aspartylphosphate" evidence="2">
    <location>
        <position position="51"/>
    </location>
</feature>
<dbReference type="Gene3D" id="3.40.50.2300">
    <property type="match status" value="1"/>
</dbReference>